<dbReference type="RefSeq" id="WP_074669871.1">
    <property type="nucleotide sequence ID" value="NZ_FNTB01000001.1"/>
</dbReference>
<dbReference type="Gene3D" id="3.40.710.10">
    <property type="entry name" value="DD-peptidase/beta-lactamase superfamily"/>
    <property type="match status" value="1"/>
</dbReference>
<dbReference type="InterPro" id="IPR012338">
    <property type="entry name" value="Beta-lactam/transpept-like"/>
</dbReference>
<organism evidence="2 3">
    <name type="scientific">Maribacter dokdonensis</name>
    <dbReference type="NCBI Taxonomy" id="320912"/>
    <lineage>
        <taxon>Bacteria</taxon>
        <taxon>Pseudomonadati</taxon>
        <taxon>Bacteroidota</taxon>
        <taxon>Flavobacteriia</taxon>
        <taxon>Flavobacteriales</taxon>
        <taxon>Flavobacteriaceae</taxon>
        <taxon>Maribacter</taxon>
    </lineage>
</organism>
<evidence type="ECO:0000313" key="2">
    <source>
        <dbReference type="EMBL" id="SEB45987.1"/>
    </source>
</evidence>
<gene>
    <name evidence="2" type="ORF">SAMN05192540_0388</name>
</gene>
<evidence type="ECO:0000259" key="1">
    <source>
        <dbReference type="Pfam" id="PF00144"/>
    </source>
</evidence>
<name>A0A1H4JIJ0_9FLAO</name>
<accession>A0A1H4JIJ0</accession>
<dbReference type="OrthoDB" id="9793489at2"/>
<dbReference type="Pfam" id="PF00144">
    <property type="entry name" value="Beta-lactamase"/>
    <property type="match status" value="1"/>
</dbReference>
<protein>
    <submittedName>
        <fullName evidence="2">CubicO group peptidase, beta-lactamase class C family</fullName>
    </submittedName>
</protein>
<sequence length="378" mass="42190">MNPILKYLKNVFATKRVLGDDPTLTGLVKADAILQDMYADDKFPGLAITVLKEGKTIFQKGYGYADLDTKKYVDPKSSIFRIASVSKPIAATALAHMVQAGLISLDESFYTYLPDYPKKKWDFTIRQLASHTAGIRVYKGKEFALNEPFGIKDSLSIFKNDPLVFEPGTEYLYNSFDWVMISAAMQEASGIPFEAYVQEKVLDPLGMKNTYIPRRHPDDNLKQSDIDVNAIATFEAQNNITAFYTKSISGFRKATPVDIFYKLAGGGYLSTSEDIAKFGQAFLDQKVGVNEAILNQFLTAQLVNGNSTYYGLGWQVSEDAKGRKFFGHVGSGVGGYSNFFVYPKEQLVFSILINSTDPKVQEDLDVVIDSFFDELDYN</sequence>
<dbReference type="PANTHER" id="PTHR46825:SF9">
    <property type="entry name" value="BETA-LACTAMASE-RELATED DOMAIN-CONTAINING PROTEIN"/>
    <property type="match status" value="1"/>
</dbReference>
<dbReference type="InterPro" id="IPR001466">
    <property type="entry name" value="Beta-lactam-related"/>
</dbReference>
<dbReference type="Proteomes" id="UP000183038">
    <property type="component" value="Unassembled WGS sequence"/>
</dbReference>
<dbReference type="AlphaFoldDB" id="A0A1H4JIJ0"/>
<proteinExistence type="predicted"/>
<dbReference type="InterPro" id="IPR050491">
    <property type="entry name" value="AmpC-like"/>
</dbReference>
<feature type="domain" description="Beta-lactamase-related" evidence="1">
    <location>
        <begin position="31"/>
        <end position="362"/>
    </location>
</feature>
<reference evidence="2 3" key="1">
    <citation type="submission" date="2016-10" db="EMBL/GenBank/DDBJ databases">
        <authorList>
            <person name="de Groot N.N."/>
        </authorList>
    </citation>
    <scope>NUCLEOTIDE SEQUENCE [LARGE SCALE GENOMIC DNA]</scope>
    <source>
        <strain evidence="2 3">MAR_2009_71</strain>
    </source>
</reference>
<dbReference type="SUPFAM" id="SSF56601">
    <property type="entry name" value="beta-lactamase/transpeptidase-like"/>
    <property type="match status" value="1"/>
</dbReference>
<evidence type="ECO:0000313" key="3">
    <source>
        <dbReference type="Proteomes" id="UP000183038"/>
    </source>
</evidence>
<dbReference type="EMBL" id="FNTB01000001">
    <property type="protein sequence ID" value="SEB45987.1"/>
    <property type="molecule type" value="Genomic_DNA"/>
</dbReference>
<dbReference type="PANTHER" id="PTHR46825">
    <property type="entry name" value="D-ALANYL-D-ALANINE-CARBOXYPEPTIDASE/ENDOPEPTIDASE AMPH"/>
    <property type="match status" value="1"/>
</dbReference>